<dbReference type="PANTHER" id="PTHR30469:SF36">
    <property type="entry name" value="BLL3903 PROTEIN"/>
    <property type="match status" value="1"/>
</dbReference>
<dbReference type="RefSeq" id="WP_213755884.1">
    <property type="nucleotide sequence ID" value="NZ_JAHCQH010000017.1"/>
</dbReference>
<evidence type="ECO:0000313" key="13">
    <source>
        <dbReference type="Proteomes" id="UP001166585"/>
    </source>
</evidence>
<evidence type="ECO:0000256" key="2">
    <source>
        <dbReference type="ARBA" id="ARBA00009477"/>
    </source>
</evidence>
<dbReference type="NCBIfam" id="TIGR01730">
    <property type="entry name" value="RND_mfp"/>
    <property type="match status" value="1"/>
</dbReference>
<evidence type="ECO:0000313" key="12">
    <source>
        <dbReference type="EMBL" id="MBS9478062.1"/>
    </source>
</evidence>
<feature type="domain" description="Multidrug resistance protein MdtA-like barrel-sandwich hybrid" evidence="9">
    <location>
        <begin position="67"/>
        <end position="209"/>
    </location>
</feature>
<name>A0ABS5RCI6_9HYPH</name>
<dbReference type="InterPro" id="IPR058626">
    <property type="entry name" value="MdtA-like_b-barrel"/>
</dbReference>
<dbReference type="Pfam" id="PF25917">
    <property type="entry name" value="BSH_RND"/>
    <property type="match status" value="1"/>
</dbReference>
<organism evidence="12 13">
    <name type="scientific">Ancylobacter radicis</name>
    <dbReference type="NCBI Taxonomy" id="2836179"/>
    <lineage>
        <taxon>Bacteria</taxon>
        <taxon>Pseudomonadati</taxon>
        <taxon>Pseudomonadota</taxon>
        <taxon>Alphaproteobacteria</taxon>
        <taxon>Hyphomicrobiales</taxon>
        <taxon>Xanthobacteraceae</taxon>
        <taxon>Ancylobacter</taxon>
    </lineage>
</organism>
<evidence type="ECO:0000256" key="1">
    <source>
        <dbReference type="ARBA" id="ARBA00004236"/>
    </source>
</evidence>
<feature type="domain" description="Multidrug resistance protein MdtA-like C-terminal permuted SH3" evidence="11">
    <location>
        <begin position="300"/>
        <end position="358"/>
    </location>
</feature>
<dbReference type="EMBL" id="JAHCQH010000017">
    <property type="protein sequence ID" value="MBS9478062.1"/>
    <property type="molecule type" value="Genomic_DNA"/>
</dbReference>
<dbReference type="Gene3D" id="2.40.50.100">
    <property type="match status" value="1"/>
</dbReference>
<keyword evidence="7" id="KW-0732">Signal</keyword>
<evidence type="ECO:0000259" key="11">
    <source>
        <dbReference type="Pfam" id="PF25967"/>
    </source>
</evidence>
<evidence type="ECO:0000256" key="6">
    <source>
        <dbReference type="ARBA" id="ARBA00023136"/>
    </source>
</evidence>
<protein>
    <submittedName>
        <fullName evidence="12">Efflux RND transporter periplasmic adaptor subunit</fullName>
    </submittedName>
</protein>
<dbReference type="Pfam" id="PF25944">
    <property type="entry name" value="Beta-barrel_RND"/>
    <property type="match status" value="1"/>
</dbReference>
<feature type="domain" description="Multidrug resistance protein MdtA-like beta-barrel" evidence="10">
    <location>
        <begin position="214"/>
        <end position="296"/>
    </location>
</feature>
<keyword evidence="4" id="KW-1003">Cell membrane</keyword>
<dbReference type="Gene3D" id="1.10.287.470">
    <property type="entry name" value="Helix hairpin bin"/>
    <property type="match status" value="1"/>
</dbReference>
<gene>
    <name evidence="12" type="ORF">KIP89_13180</name>
</gene>
<feature type="chain" id="PRO_5046858582" evidence="7">
    <location>
        <begin position="34"/>
        <end position="376"/>
    </location>
</feature>
<dbReference type="PANTHER" id="PTHR30469">
    <property type="entry name" value="MULTIDRUG RESISTANCE PROTEIN MDTA"/>
    <property type="match status" value="1"/>
</dbReference>
<comment type="subcellular location">
    <subcellularLocation>
        <location evidence="1">Cell membrane</location>
    </subcellularLocation>
</comment>
<comment type="caution">
    <text evidence="12">The sequence shown here is derived from an EMBL/GenBank/DDBJ whole genome shotgun (WGS) entry which is preliminary data.</text>
</comment>
<dbReference type="SUPFAM" id="SSF111369">
    <property type="entry name" value="HlyD-like secretion proteins"/>
    <property type="match status" value="1"/>
</dbReference>
<evidence type="ECO:0000259" key="8">
    <source>
        <dbReference type="Pfam" id="PF25876"/>
    </source>
</evidence>
<keyword evidence="13" id="KW-1185">Reference proteome</keyword>
<proteinExistence type="inferred from homology"/>
<dbReference type="InterPro" id="IPR006143">
    <property type="entry name" value="RND_pump_MFP"/>
</dbReference>
<dbReference type="Proteomes" id="UP001166585">
    <property type="component" value="Unassembled WGS sequence"/>
</dbReference>
<keyword evidence="6" id="KW-0472">Membrane</keyword>
<feature type="signal peptide" evidence="7">
    <location>
        <begin position="1"/>
        <end position="33"/>
    </location>
</feature>
<feature type="domain" description="Multidrug resistance protein MdtA-like alpha-helical hairpin" evidence="8">
    <location>
        <begin position="108"/>
        <end position="177"/>
    </location>
</feature>
<evidence type="ECO:0000256" key="7">
    <source>
        <dbReference type="SAM" id="SignalP"/>
    </source>
</evidence>
<evidence type="ECO:0000259" key="9">
    <source>
        <dbReference type="Pfam" id="PF25917"/>
    </source>
</evidence>
<sequence length="376" mass="39479">MPGRRLTLMLGASVMVALAGGAALWAVSTRTHATPPAPAPVPVEMTQVVRRDVPVFLTSVGTVQPFNSVTVRSRVDGELQQVLFKEGQDVRKGDLLAVIDPRTFQAALDQAQAKLQQDEASLTNAQKIFARDTQLGKDAFASQQAVDNQGSSVDQLAAQIAQDRAAISVAQTQLSYTQITAPIDGRAGLRLVDEGNIVHAADANGLVVLNQLHPIAVISTLPQDEVATIRTALDASAVEAQAVSRDGSRRLATGTVALIDNKVDPQSGALQVKSVFPNADDMLWPGQFIAVRFKVATRQNALTVPSDTVQRGPSGDYVFVVGSDSRVTTVPVQAGLIANGIAVIETGLEAGQTVVVRGQYRLAPGTAVTAAPKGDS</sequence>
<accession>A0ABS5RCI6</accession>
<dbReference type="InterPro" id="IPR058625">
    <property type="entry name" value="MdtA-like_BSH"/>
</dbReference>
<dbReference type="Gene3D" id="2.40.30.170">
    <property type="match status" value="1"/>
</dbReference>
<evidence type="ECO:0000256" key="5">
    <source>
        <dbReference type="ARBA" id="ARBA00022519"/>
    </source>
</evidence>
<dbReference type="InterPro" id="IPR058624">
    <property type="entry name" value="MdtA-like_HH"/>
</dbReference>
<dbReference type="InterPro" id="IPR058627">
    <property type="entry name" value="MdtA-like_C"/>
</dbReference>
<evidence type="ECO:0000256" key="4">
    <source>
        <dbReference type="ARBA" id="ARBA00022475"/>
    </source>
</evidence>
<evidence type="ECO:0000259" key="10">
    <source>
        <dbReference type="Pfam" id="PF25944"/>
    </source>
</evidence>
<dbReference type="Pfam" id="PF25967">
    <property type="entry name" value="RND-MFP_C"/>
    <property type="match status" value="1"/>
</dbReference>
<dbReference type="Gene3D" id="2.40.420.20">
    <property type="match status" value="1"/>
</dbReference>
<dbReference type="Pfam" id="PF25876">
    <property type="entry name" value="HH_MFP_RND"/>
    <property type="match status" value="1"/>
</dbReference>
<reference evidence="12" key="1">
    <citation type="submission" date="2021-05" db="EMBL/GenBank/DDBJ databases">
        <authorList>
            <person name="Sun Q."/>
            <person name="Inoue M."/>
        </authorList>
    </citation>
    <scope>NUCLEOTIDE SEQUENCE</scope>
    <source>
        <strain evidence="12">VKM B-3255</strain>
    </source>
</reference>
<keyword evidence="5" id="KW-0997">Cell inner membrane</keyword>
<evidence type="ECO:0000256" key="3">
    <source>
        <dbReference type="ARBA" id="ARBA00022448"/>
    </source>
</evidence>
<keyword evidence="3" id="KW-0813">Transport</keyword>
<comment type="similarity">
    <text evidence="2">Belongs to the membrane fusion protein (MFP) (TC 8.A.1) family.</text>
</comment>